<accession>A0AAW2CBC7</accession>
<evidence type="ECO:0000313" key="3">
    <source>
        <dbReference type="EMBL" id="KAK9994622.1"/>
    </source>
</evidence>
<protein>
    <recommendedName>
        <fullName evidence="5">Late embryogenesis abundant protein LEA-2 subgroup domain-containing protein</fullName>
    </recommendedName>
</protein>
<dbReference type="AlphaFoldDB" id="A0AAW2CBC7"/>
<gene>
    <name evidence="3" type="ORF">SO802_024325</name>
</gene>
<feature type="compositionally biased region" description="Basic and acidic residues" evidence="1">
    <location>
        <begin position="18"/>
        <end position="30"/>
    </location>
</feature>
<proteinExistence type="predicted"/>
<dbReference type="Proteomes" id="UP001459277">
    <property type="component" value="Unassembled WGS sequence"/>
</dbReference>
<sequence>MAEKEQSPYPLVPTNGHARSDEESDKESTELRKKKRMKCVAYVVAFAVFQTIIIVVFVLFVMRFKSPKFRVRDASFISTFNFTNDSFDLVMDAQFTIKNTNFGHFKYERGIVTFSYDGMTVGEAELRKARARARSTKKVSALVTLSSSSNLPTNSKLTSDLGGGILPLTCNSKLDGKIHLMKVIKKKKSALMDCTLDVNLGMKKIQNVQCK</sequence>
<feature type="transmembrane region" description="Helical" evidence="2">
    <location>
        <begin position="39"/>
        <end position="62"/>
    </location>
</feature>
<keyword evidence="4" id="KW-1185">Reference proteome</keyword>
<evidence type="ECO:0000313" key="4">
    <source>
        <dbReference type="Proteomes" id="UP001459277"/>
    </source>
</evidence>
<name>A0AAW2CBC7_9ROSI</name>
<keyword evidence="2" id="KW-0472">Membrane</keyword>
<dbReference type="PANTHER" id="PTHR31852">
    <property type="entry name" value="LATE EMBRYOGENESIS ABUNDANT (LEA) HYDROXYPROLINE-RICH GLYCOPROTEIN FAMILY"/>
    <property type="match status" value="1"/>
</dbReference>
<evidence type="ECO:0008006" key="5">
    <source>
        <dbReference type="Google" id="ProtNLM"/>
    </source>
</evidence>
<evidence type="ECO:0000256" key="2">
    <source>
        <dbReference type="SAM" id="Phobius"/>
    </source>
</evidence>
<keyword evidence="2" id="KW-1133">Transmembrane helix</keyword>
<reference evidence="3 4" key="1">
    <citation type="submission" date="2024-01" db="EMBL/GenBank/DDBJ databases">
        <title>A telomere-to-telomere, gap-free genome of sweet tea (Lithocarpus litseifolius).</title>
        <authorList>
            <person name="Zhou J."/>
        </authorList>
    </citation>
    <scope>NUCLEOTIDE SEQUENCE [LARGE SCALE GENOMIC DNA]</scope>
    <source>
        <strain evidence="3">Zhou-2022a</strain>
        <tissue evidence="3">Leaf</tissue>
    </source>
</reference>
<dbReference type="InterPro" id="IPR055301">
    <property type="entry name" value="Lea14-like_2"/>
</dbReference>
<comment type="caution">
    <text evidence="3">The sequence shown here is derived from an EMBL/GenBank/DDBJ whole genome shotgun (WGS) entry which is preliminary data.</text>
</comment>
<evidence type="ECO:0000256" key="1">
    <source>
        <dbReference type="SAM" id="MobiDB-lite"/>
    </source>
</evidence>
<dbReference type="EMBL" id="JAZDWU010000008">
    <property type="protein sequence ID" value="KAK9994622.1"/>
    <property type="molecule type" value="Genomic_DNA"/>
</dbReference>
<feature type="region of interest" description="Disordered" evidence="1">
    <location>
        <begin position="1"/>
        <end position="30"/>
    </location>
</feature>
<keyword evidence="2" id="KW-0812">Transmembrane</keyword>
<organism evidence="3 4">
    <name type="scientific">Lithocarpus litseifolius</name>
    <dbReference type="NCBI Taxonomy" id="425828"/>
    <lineage>
        <taxon>Eukaryota</taxon>
        <taxon>Viridiplantae</taxon>
        <taxon>Streptophyta</taxon>
        <taxon>Embryophyta</taxon>
        <taxon>Tracheophyta</taxon>
        <taxon>Spermatophyta</taxon>
        <taxon>Magnoliopsida</taxon>
        <taxon>eudicotyledons</taxon>
        <taxon>Gunneridae</taxon>
        <taxon>Pentapetalae</taxon>
        <taxon>rosids</taxon>
        <taxon>fabids</taxon>
        <taxon>Fagales</taxon>
        <taxon>Fagaceae</taxon>
        <taxon>Lithocarpus</taxon>
    </lineage>
</organism>